<organism evidence="2 3">
    <name type="scientific">Holothuria leucospilota</name>
    <name type="common">Black long sea cucumber</name>
    <name type="synonym">Mertensiothuria leucospilota</name>
    <dbReference type="NCBI Taxonomy" id="206669"/>
    <lineage>
        <taxon>Eukaryota</taxon>
        <taxon>Metazoa</taxon>
        <taxon>Echinodermata</taxon>
        <taxon>Eleutherozoa</taxon>
        <taxon>Echinozoa</taxon>
        <taxon>Holothuroidea</taxon>
        <taxon>Aspidochirotacea</taxon>
        <taxon>Aspidochirotida</taxon>
        <taxon>Holothuriidae</taxon>
        <taxon>Holothuria</taxon>
    </lineage>
</organism>
<accession>A0A9Q1BDI9</accession>
<protein>
    <submittedName>
        <fullName evidence="2">RNA polymerase I-specific transcription initiation factor RRN3</fullName>
    </submittedName>
</protein>
<dbReference type="PANTHER" id="PTHR12790:SF0">
    <property type="entry name" value="RNA POLYMERASE I-SPECIFIC TRANSCRIPTION INITIATION FACTOR RRN3-RELATED"/>
    <property type="match status" value="1"/>
</dbReference>
<dbReference type="EMBL" id="JAIZAY010000022">
    <property type="protein sequence ID" value="KAJ8020672.1"/>
    <property type="molecule type" value="Genomic_DNA"/>
</dbReference>
<dbReference type="GO" id="GO:0001181">
    <property type="term" value="F:RNA polymerase I general transcription initiation factor activity"/>
    <property type="evidence" value="ECO:0007669"/>
    <property type="project" value="InterPro"/>
</dbReference>
<dbReference type="Proteomes" id="UP001152320">
    <property type="component" value="Chromosome 22"/>
</dbReference>
<dbReference type="InterPro" id="IPR007991">
    <property type="entry name" value="RNA_pol_I_trans_ini_fac_RRN3"/>
</dbReference>
<reference evidence="2" key="1">
    <citation type="submission" date="2021-10" db="EMBL/GenBank/DDBJ databases">
        <title>Tropical sea cucumber genome reveals ecological adaptation and Cuvierian tubules defense mechanism.</title>
        <authorList>
            <person name="Chen T."/>
        </authorList>
    </citation>
    <scope>NUCLEOTIDE SEQUENCE</scope>
    <source>
        <strain evidence="2">Nanhai2018</strain>
        <tissue evidence="2">Muscle</tissue>
    </source>
</reference>
<proteinExistence type="inferred from homology"/>
<comment type="caution">
    <text evidence="2">The sequence shown here is derived from an EMBL/GenBank/DDBJ whole genome shotgun (WGS) entry which is preliminary data.</text>
</comment>
<comment type="similarity">
    <text evidence="1">Belongs to the RRN3 family.</text>
</comment>
<dbReference type="GO" id="GO:0003743">
    <property type="term" value="F:translation initiation factor activity"/>
    <property type="evidence" value="ECO:0007669"/>
    <property type="project" value="UniProtKB-KW"/>
</dbReference>
<name>A0A9Q1BDI9_HOLLE</name>
<gene>
    <name evidence="2" type="ORF">HOLleu_40324</name>
</gene>
<evidence type="ECO:0000313" key="2">
    <source>
        <dbReference type="EMBL" id="KAJ8020672.1"/>
    </source>
</evidence>
<keyword evidence="2" id="KW-0396">Initiation factor</keyword>
<dbReference type="AlphaFoldDB" id="A0A9Q1BDI9"/>
<dbReference type="Pfam" id="PF05327">
    <property type="entry name" value="RRN3"/>
    <property type="match status" value="1"/>
</dbReference>
<dbReference type="GO" id="GO:0001042">
    <property type="term" value="F:RNA polymerase I core binding"/>
    <property type="evidence" value="ECO:0007669"/>
    <property type="project" value="TreeGrafter"/>
</dbReference>
<keyword evidence="3" id="KW-1185">Reference proteome</keyword>
<keyword evidence="2" id="KW-0648">Protein biosynthesis</keyword>
<dbReference type="PANTHER" id="PTHR12790">
    <property type="entry name" value="TRANSCRIPTION INITIATION FACTOR IA RRN3"/>
    <property type="match status" value="1"/>
</dbReference>
<dbReference type="GO" id="GO:0006361">
    <property type="term" value="P:transcription initiation at RNA polymerase I promoter"/>
    <property type="evidence" value="ECO:0007669"/>
    <property type="project" value="InterPro"/>
</dbReference>
<dbReference type="OrthoDB" id="26970at2759"/>
<dbReference type="GO" id="GO:0005634">
    <property type="term" value="C:nucleus"/>
    <property type="evidence" value="ECO:0007669"/>
    <property type="project" value="TreeGrafter"/>
</dbReference>
<evidence type="ECO:0000256" key="1">
    <source>
        <dbReference type="ARBA" id="ARBA00010098"/>
    </source>
</evidence>
<evidence type="ECO:0000313" key="3">
    <source>
        <dbReference type="Proteomes" id="UP001152320"/>
    </source>
</evidence>
<sequence>MLSQMNGLLWHFYIRYQGDAANYKRLLLQLQNPRIEPGVLIELLNQLEAMTFLLTHQYESLVVTVLRIDWVSQNIEVQKAYKSLIVSLVSAQPTYLHHVLHSLVVKLSPETFLQSSPDSSNTAGNFDGCLITSFSLQF</sequence>